<dbReference type="InterPro" id="IPR036249">
    <property type="entry name" value="Thioredoxin-like_sf"/>
</dbReference>
<evidence type="ECO:0000256" key="4">
    <source>
        <dbReference type="PIRSR" id="PIRSR000077-4"/>
    </source>
</evidence>
<feature type="site" description="Contributes to redox potential value" evidence="3">
    <location>
        <position position="33"/>
    </location>
</feature>
<dbReference type="InterPro" id="IPR013766">
    <property type="entry name" value="Thioredoxin_domain"/>
</dbReference>
<feature type="active site" description="Nucleophile" evidence="3">
    <location>
        <position position="34"/>
    </location>
</feature>
<dbReference type="Gene3D" id="3.40.30.10">
    <property type="entry name" value="Glutaredoxin"/>
    <property type="match status" value="1"/>
</dbReference>
<dbReference type="GO" id="GO:0015035">
    <property type="term" value="F:protein-disulfide reductase activity"/>
    <property type="evidence" value="ECO:0007669"/>
    <property type="project" value="InterPro"/>
</dbReference>
<protein>
    <recommendedName>
        <fullName evidence="2">Thioredoxin</fullName>
    </recommendedName>
</protein>
<keyword evidence="4" id="KW-0676">Redox-active center</keyword>
<keyword evidence="1 4" id="KW-1015">Disulfide bond</keyword>
<evidence type="ECO:0000256" key="2">
    <source>
        <dbReference type="PIRNR" id="PIRNR000077"/>
    </source>
</evidence>
<feature type="site" description="Contributes to redox potential value" evidence="3">
    <location>
        <position position="32"/>
    </location>
</feature>
<accession>A0A1Y2I640</accession>
<gene>
    <name evidence="6" type="ORF">BCR44DRAFT_57128</name>
</gene>
<feature type="domain" description="Thioredoxin" evidence="5">
    <location>
        <begin position="1"/>
        <end position="103"/>
    </location>
</feature>
<dbReference type="PIRSF" id="PIRSF000077">
    <property type="entry name" value="Thioredoxin"/>
    <property type="match status" value="1"/>
</dbReference>
<feature type="site" description="Deprotonates C-terminal active site Cys" evidence="3">
    <location>
        <position position="25"/>
    </location>
</feature>
<evidence type="ECO:0000313" key="6">
    <source>
        <dbReference type="EMBL" id="ORZ41501.1"/>
    </source>
</evidence>
<sequence length="103" mass="11233">MPVIQVQSTEEFKKHIAGSKLVVVDFYATWCGPCKVIAPKFATFSDQFDGVFLKVDVDELGEVAQTAGISAMPTFHLYKNGNKVAELVGADAKKLEQLIADNI</sequence>
<name>A0A1Y2I640_9FUNG</name>
<dbReference type="Pfam" id="PF00085">
    <property type="entry name" value="Thioredoxin"/>
    <property type="match status" value="1"/>
</dbReference>
<proteinExistence type="inferred from homology"/>
<dbReference type="PANTHER" id="PTHR46115">
    <property type="entry name" value="THIOREDOXIN-LIKE PROTEIN 1"/>
    <property type="match status" value="1"/>
</dbReference>
<dbReference type="OrthoDB" id="10263751at2759"/>
<evidence type="ECO:0000256" key="1">
    <source>
        <dbReference type="ARBA" id="ARBA00023157"/>
    </source>
</evidence>
<dbReference type="PRINTS" id="PR00421">
    <property type="entry name" value="THIOREDOXIN"/>
</dbReference>
<organism evidence="6 7">
    <name type="scientific">Catenaria anguillulae PL171</name>
    <dbReference type="NCBI Taxonomy" id="765915"/>
    <lineage>
        <taxon>Eukaryota</taxon>
        <taxon>Fungi</taxon>
        <taxon>Fungi incertae sedis</taxon>
        <taxon>Blastocladiomycota</taxon>
        <taxon>Blastocladiomycetes</taxon>
        <taxon>Blastocladiales</taxon>
        <taxon>Catenariaceae</taxon>
        <taxon>Catenaria</taxon>
    </lineage>
</organism>
<dbReference type="SUPFAM" id="SSF52833">
    <property type="entry name" value="Thioredoxin-like"/>
    <property type="match status" value="1"/>
</dbReference>
<evidence type="ECO:0000259" key="5">
    <source>
        <dbReference type="PROSITE" id="PS51352"/>
    </source>
</evidence>
<comment type="similarity">
    <text evidence="2">Belongs to the thioredoxin family.</text>
</comment>
<dbReference type="CDD" id="cd02947">
    <property type="entry name" value="TRX_family"/>
    <property type="match status" value="1"/>
</dbReference>
<keyword evidence="7" id="KW-1185">Reference proteome</keyword>
<dbReference type="AlphaFoldDB" id="A0A1Y2I640"/>
<dbReference type="InterPro" id="IPR005746">
    <property type="entry name" value="Thioredoxin"/>
</dbReference>
<comment type="caution">
    <text evidence="6">The sequence shown here is derived from an EMBL/GenBank/DDBJ whole genome shotgun (WGS) entry which is preliminary data.</text>
</comment>
<feature type="disulfide bond" description="Redox-active" evidence="4">
    <location>
        <begin position="31"/>
        <end position="34"/>
    </location>
</feature>
<dbReference type="InterPro" id="IPR017937">
    <property type="entry name" value="Thioredoxin_CS"/>
</dbReference>
<dbReference type="Proteomes" id="UP000193411">
    <property type="component" value="Unassembled WGS sequence"/>
</dbReference>
<dbReference type="EMBL" id="MCFL01000001">
    <property type="protein sequence ID" value="ORZ41501.1"/>
    <property type="molecule type" value="Genomic_DNA"/>
</dbReference>
<dbReference type="STRING" id="765915.A0A1Y2I640"/>
<feature type="active site" description="Nucleophile" evidence="3">
    <location>
        <position position="31"/>
    </location>
</feature>
<dbReference type="PROSITE" id="PS51352">
    <property type="entry name" value="THIOREDOXIN_2"/>
    <property type="match status" value="1"/>
</dbReference>
<evidence type="ECO:0000256" key="3">
    <source>
        <dbReference type="PIRSR" id="PIRSR000077-1"/>
    </source>
</evidence>
<dbReference type="FunFam" id="3.40.30.10:FF:000245">
    <property type="entry name" value="Thioredoxin"/>
    <property type="match status" value="1"/>
</dbReference>
<evidence type="ECO:0000313" key="7">
    <source>
        <dbReference type="Proteomes" id="UP000193411"/>
    </source>
</evidence>
<dbReference type="PROSITE" id="PS00194">
    <property type="entry name" value="THIOREDOXIN_1"/>
    <property type="match status" value="1"/>
</dbReference>
<reference evidence="6 7" key="1">
    <citation type="submission" date="2016-07" db="EMBL/GenBank/DDBJ databases">
        <title>Pervasive Adenine N6-methylation of Active Genes in Fungi.</title>
        <authorList>
            <consortium name="DOE Joint Genome Institute"/>
            <person name="Mondo S.J."/>
            <person name="Dannebaum R.O."/>
            <person name="Kuo R.C."/>
            <person name="Labutti K."/>
            <person name="Haridas S."/>
            <person name="Kuo A."/>
            <person name="Salamov A."/>
            <person name="Ahrendt S.R."/>
            <person name="Lipzen A."/>
            <person name="Sullivan W."/>
            <person name="Andreopoulos W.B."/>
            <person name="Clum A."/>
            <person name="Lindquist E."/>
            <person name="Daum C."/>
            <person name="Ramamoorthy G.K."/>
            <person name="Gryganskyi A."/>
            <person name="Culley D."/>
            <person name="Magnuson J.K."/>
            <person name="James T.Y."/>
            <person name="O'Malley M.A."/>
            <person name="Stajich J.E."/>
            <person name="Spatafora J.W."/>
            <person name="Visel A."/>
            <person name="Grigoriev I.V."/>
        </authorList>
    </citation>
    <scope>NUCLEOTIDE SEQUENCE [LARGE SCALE GENOMIC DNA]</scope>
    <source>
        <strain evidence="6 7">PL171</strain>
    </source>
</reference>